<dbReference type="RefSeq" id="WP_094690685.1">
    <property type="nucleotide sequence ID" value="NZ_JBQKGU010000001.1"/>
</dbReference>
<dbReference type="InterPro" id="IPR012675">
    <property type="entry name" value="Beta-grasp_dom_sf"/>
</dbReference>
<evidence type="ECO:0000313" key="2">
    <source>
        <dbReference type="Proteomes" id="UP000216454"/>
    </source>
</evidence>
<accession>A0A261F0U6</accession>
<name>A0A261F0U6_9BIFI</name>
<dbReference type="NCBIfam" id="TIGR01683">
    <property type="entry name" value="thiS"/>
    <property type="match status" value="1"/>
</dbReference>
<dbReference type="EMBL" id="MWWQ01000005">
    <property type="protein sequence ID" value="OZG52731.1"/>
    <property type="molecule type" value="Genomic_DNA"/>
</dbReference>
<evidence type="ECO:0000313" key="1">
    <source>
        <dbReference type="EMBL" id="OZG52731.1"/>
    </source>
</evidence>
<reference evidence="1 2" key="1">
    <citation type="journal article" date="2017" name="BMC Genomics">
        <title>Comparative genomic and phylogenomic analyses of the Bifidobacteriaceae family.</title>
        <authorList>
            <person name="Lugli G.A."/>
            <person name="Milani C."/>
            <person name="Turroni F."/>
            <person name="Duranti S."/>
            <person name="Mancabelli L."/>
            <person name="Mangifesta M."/>
            <person name="Ferrario C."/>
            <person name="Modesto M."/>
            <person name="Mattarelli P."/>
            <person name="Jiri K."/>
            <person name="van Sinderen D."/>
            <person name="Ventura M."/>
        </authorList>
    </citation>
    <scope>NUCLEOTIDE SEQUENCE [LARGE SCALE GENOMIC DNA]</scope>
    <source>
        <strain evidence="1 2">DSM 24744</strain>
    </source>
</reference>
<dbReference type="AlphaFoldDB" id="A0A261F0U6"/>
<dbReference type="CDD" id="cd00565">
    <property type="entry name" value="Ubl_ThiS"/>
    <property type="match status" value="1"/>
</dbReference>
<dbReference type="InterPro" id="IPR016155">
    <property type="entry name" value="Mopterin_synth/thiamin_S_b"/>
</dbReference>
<organism evidence="1 2">
    <name type="scientific">Pseudoscardovia suis</name>
    <dbReference type="NCBI Taxonomy" id="987063"/>
    <lineage>
        <taxon>Bacteria</taxon>
        <taxon>Bacillati</taxon>
        <taxon>Actinomycetota</taxon>
        <taxon>Actinomycetes</taxon>
        <taxon>Bifidobacteriales</taxon>
        <taxon>Bifidobacteriaceae</taxon>
        <taxon>Pseudoscardovia</taxon>
    </lineage>
</organism>
<dbReference type="SUPFAM" id="SSF54285">
    <property type="entry name" value="MoaD/ThiS"/>
    <property type="match status" value="1"/>
</dbReference>
<dbReference type="PANTHER" id="PTHR34472">
    <property type="entry name" value="SULFUR CARRIER PROTEIN THIS"/>
    <property type="match status" value="1"/>
</dbReference>
<dbReference type="Proteomes" id="UP000216454">
    <property type="component" value="Unassembled WGS sequence"/>
</dbReference>
<keyword evidence="2" id="KW-1185">Reference proteome</keyword>
<comment type="caution">
    <text evidence="1">The sequence shown here is derived from an EMBL/GenBank/DDBJ whole genome shotgun (WGS) entry which is preliminary data.</text>
</comment>
<dbReference type="InterPro" id="IPR010035">
    <property type="entry name" value="Thi_S"/>
</dbReference>
<proteinExistence type="predicted"/>
<protein>
    <submittedName>
        <fullName evidence="1">Thiamine biosynthesis protein ThiS</fullName>
    </submittedName>
</protein>
<dbReference type="PANTHER" id="PTHR34472:SF1">
    <property type="entry name" value="SULFUR CARRIER PROTEIN THIS"/>
    <property type="match status" value="1"/>
</dbReference>
<sequence>MKVNGTSETLNGPLSVAGLVESRGLNPARVAVELNGNIVPRAERATTMLKDSDTVEIVSFVQGG</sequence>
<dbReference type="Pfam" id="PF02597">
    <property type="entry name" value="ThiS"/>
    <property type="match status" value="1"/>
</dbReference>
<dbReference type="InterPro" id="IPR003749">
    <property type="entry name" value="ThiS/MoaD-like"/>
</dbReference>
<dbReference type="OrthoDB" id="163636at2"/>
<gene>
    <name evidence="1" type="ORF">PSSU_0349</name>
</gene>
<dbReference type="Gene3D" id="3.10.20.30">
    <property type="match status" value="1"/>
</dbReference>